<name>A0A5E4PIC7_9COXI</name>
<comment type="similarity">
    <text evidence="1">Belongs to the ParB family.</text>
</comment>
<evidence type="ECO:0000256" key="5">
    <source>
        <dbReference type="ARBA" id="ARBA00025472"/>
    </source>
</evidence>
<evidence type="ECO:0000313" key="8">
    <source>
        <dbReference type="Proteomes" id="UP000324194"/>
    </source>
</evidence>
<dbReference type="InterPro" id="IPR003115">
    <property type="entry name" value="ParB_N"/>
</dbReference>
<evidence type="ECO:0000313" key="7">
    <source>
        <dbReference type="EMBL" id="VVC76325.1"/>
    </source>
</evidence>
<evidence type="ECO:0000259" key="6">
    <source>
        <dbReference type="SMART" id="SM00470"/>
    </source>
</evidence>
<dbReference type="InterPro" id="IPR036086">
    <property type="entry name" value="ParB/Sulfiredoxin_sf"/>
</dbReference>
<protein>
    <recommendedName>
        <fullName evidence="2">Probable chromosome-partitioning protein ParB</fullName>
    </recommendedName>
</protein>
<evidence type="ECO:0000256" key="1">
    <source>
        <dbReference type="ARBA" id="ARBA00006295"/>
    </source>
</evidence>
<dbReference type="Pfam" id="PF23552">
    <property type="entry name" value="ParB_C"/>
    <property type="match status" value="1"/>
</dbReference>
<dbReference type="SMART" id="SM00470">
    <property type="entry name" value="ParB"/>
    <property type="match status" value="1"/>
</dbReference>
<reference evidence="7 8" key="1">
    <citation type="submission" date="2019-08" db="EMBL/GenBank/DDBJ databases">
        <authorList>
            <person name="Guy L."/>
        </authorList>
    </citation>
    <scope>NUCLEOTIDE SEQUENCE [LARGE SCALE GENOMIC DNA]</scope>
    <source>
        <strain evidence="7 8">SGT-108</strain>
    </source>
</reference>
<dbReference type="GO" id="GO:0007059">
    <property type="term" value="P:chromosome segregation"/>
    <property type="evidence" value="ECO:0007669"/>
    <property type="project" value="UniProtKB-KW"/>
</dbReference>
<sequence>MEISVTLTAMLKRRPSLQQIPIDLLLRGKYQPRQHFDPEKLRELADSIKSTGGLLQPIVVRPAASGQYEIVAGERRWRAAQLAGLPDVSCLVCQYTDEQALQASIVENISRADLNPIEEAQAYQRLIDEFQYLHEEVAASVGKSRTAITNSLRLLKLDTQVQQWLISGQLSEGHGKILAGLDRGHQVELAQRGIQKGWNVRKMELEAKKLQNASAVTEGPYSDANLKQLETALSEHLGNRTQIEYEERGGGYVRIRFNNIDELEGHFDRLGFKFED</sequence>
<dbReference type="FunFam" id="1.10.10.2830:FF:000001">
    <property type="entry name" value="Chromosome partitioning protein ParB"/>
    <property type="match status" value="1"/>
</dbReference>
<dbReference type="Pfam" id="PF17762">
    <property type="entry name" value="HTH_ParB"/>
    <property type="match status" value="1"/>
</dbReference>
<dbReference type="PANTHER" id="PTHR33375:SF1">
    <property type="entry name" value="CHROMOSOME-PARTITIONING PROTEIN PARB-RELATED"/>
    <property type="match status" value="1"/>
</dbReference>
<dbReference type="GO" id="GO:0003677">
    <property type="term" value="F:DNA binding"/>
    <property type="evidence" value="ECO:0007669"/>
    <property type="project" value="UniProtKB-KW"/>
</dbReference>
<dbReference type="GO" id="GO:0045881">
    <property type="term" value="P:positive regulation of sporulation resulting in formation of a cellular spore"/>
    <property type="evidence" value="ECO:0007669"/>
    <property type="project" value="TreeGrafter"/>
</dbReference>
<gene>
    <name evidence="7" type="primary">parB_2</name>
    <name evidence="7" type="ORF">AQUSIP_16360</name>
</gene>
<proteinExistence type="inferred from homology"/>
<evidence type="ECO:0000256" key="3">
    <source>
        <dbReference type="ARBA" id="ARBA00022829"/>
    </source>
</evidence>
<dbReference type="Gene3D" id="1.10.10.2830">
    <property type="match status" value="1"/>
</dbReference>
<dbReference type="FunFam" id="3.90.1530.30:FF:000001">
    <property type="entry name" value="Chromosome partitioning protein ParB"/>
    <property type="match status" value="1"/>
</dbReference>
<dbReference type="SUPFAM" id="SSF110849">
    <property type="entry name" value="ParB/Sulfiredoxin"/>
    <property type="match status" value="1"/>
</dbReference>
<dbReference type="CDD" id="cd16393">
    <property type="entry name" value="SPO0J_N"/>
    <property type="match status" value="1"/>
</dbReference>
<dbReference type="KEGG" id="asip:AQUSIP_16360"/>
<accession>A0A5E4PIC7</accession>
<comment type="function">
    <text evidence="5">Involved in chromosome partition. Localize to both poles of the predivisional cell following completion of DNA replication. Binds to the DNA origin of replication.</text>
</comment>
<dbReference type="AlphaFoldDB" id="A0A5E4PIC7"/>
<organism evidence="7 8">
    <name type="scientific">Aquicella siphonis</name>
    <dbReference type="NCBI Taxonomy" id="254247"/>
    <lineage>
        <taxon>Bacteria</taxon>
        <taxon>Pseudomonadati</taxon>
        <taxon>Pseudomonadota</taxon>
        <taxon>Gammaproteobacteria</taxon>
        <taxon>Legionellales</taxon>
        <taxon>Coxiellaceae</taxon>
        <taxon>Aquicella</taxon>
    </lineage>
</organism>
<dbReference type="Gene3D" id="3.90.1530.30">
    <property type="match status" value="1"/>
</dbReference>
<keyword evidence="3" id="KW-0159">Chromosome partition</keyword>
<dbReference type="NCBIfam" id="TIGR00180">
    <property type="entry name" value="parB_part"/>
    <property type="match status" value="1"/>
</dbReference>
<feature type="domain" description="ParB-like N-terminal" evidence="6">
    <location>
        <begin position="18"/>
        <end position="109"/>
    </location>
</feature>
<dbReference type="InterPro" id="IPR041468">
    <property type="entry name" value="HTH_ParB/Spo0J"/>
</dbReference>
<keyword evidence="4" id="KW-0238">DNA-binding</keyword>
<dbReference type="EMBL" id="LR699119">
    <property type="protein sequence ID" value="VVC76325.1"/>
    <property type="molecule type" value="Genomic_DNA"/>
</dbReference>
<dbReference type="OrthoDB" id="9802051at2"/>
<dbReference type="Proteomes" id="UP000324194">
    <property type="component" value="Chromosome 1"/>
</dbReference>
<evidence type="ECO:0000256" key="4">
    <source>
        <dbReference type="ARBA" id="ARBA00023125"/>
    </source>
</evidence>
<dbReference type="InterPro" id="IPR057240">
    <property type="entry name" value="ParB_dimer_C"/>
</dbReference>
<keyword evidence="8" id="KW-1185">Reference proteome</keyword>
<dbReference type="GO" id="GO:0005694">
    <property type="term" value="C:chromosome"/>
    <property type="evidence" value="ECO:0007669"/>
    <property type="project" value="TreeGrafter"/>
</dbReference>
<dbReference type="InterPro" id="IPR050336">
    <property type="entry name" value="Chromosome_partition/occlusion"/>
</dbReference>
<dbReference type="InterPro" id="IPR004437">
    <property type="entry name" value="ParB/RepB/Spo0J"/>
</dbReference>
<evidence type="ECO:0000256" key="2">
    <source>
        <dbReference type="ARBA" id="ARBA00022372"/>
    </source>
</evidence>
<dbReference type="PANTHER" id="PTHR33375">
    <property type="entry name" value="CHROMOSOME-PARTITIONING PROTEIN PARB-RELATED"/>
    <property type="match status" value="1"/>
</dbReference>
<dbReference type="Pfam" id="PF02195">
    <property type="entry name" value="ParB_N"/>
    <property type="match status" value="1"/>
</dbReference>